<sequence length="228" mass="25952">MKYIHTYALFLMIIFCSSCGGQNKTPPKKENIKSVTKDVSTSRWLDNKYEYIDSNCASLIIQNSFPRGGTKYTDLNGRVYNYVIFFTRLINETDNPLELKINFPVNSYEVPSLPDKYFKILIPPDTMTLDKEPLFNYGLTHLESFLNKGIHKSSSLKRTINSKESSGFYVVMLCLVEGAHGTMRTGLSLKGQNLFYRIKIDGSKSNTKSSDKEIHCGSINLKNLMLLK</sequence>
<evidence type="ECO:0000256" key="1">
    <source>
        <dbReference type="SAM" id="SignalP"/>
    </source>
</evidence>
<organism evidence="2 3">
    <name type="scientific">Pedobacter chinensis</name>
    <dbReference type="NCBI Taxonomy" id="2282421"/>
    <lineage>
        <taxon>Bacteria</taxon>
        <taxon>Pseudomonadati</taxon>
        <taxon>Bacteroidota</taxon>
        <taxon>Sphingobacteriia</taxon>
        <taxon>Sphingobacteriales</taxon>
        <taxon>Sphingobacteriaceae</taxon>
        <taxon>Pedobacter</taxon>
    </lineage>
</organism>
<dbReference type="OrthoDB" id="799853at2"/>
<reference evidence="2 3" key="1">
    <citation type="submission" date="2018-07" db="EMBL/GenBank/DDBJ databases">
        <title>Pedobacter sp. nov., isolated from soil.</title>
        <authorList>
            <person name="Zhou L.Y."/>
            <person name="Du Z.J."/>
        </authorList>
    </citation>
    <scope>NUCLEOTIDE SEQUENCE [LARGE SCALE GENOMIC DNA]</scope>
    <source>
        <strain evidence="2 3">JDX94</strain>
    </source>
</reference>
<gene>
    <name evidence="2" type="ORF">DU508_04750</name>
</gene>
<feature type="chain" id="PRO_5017043912" description="Lipoprotein" evidence="1">
    <location>
        <begin position="21"/>
        <end position="228"/>
    </location>
</feature>
<accession>A0A369Q194</accession>
<keyword evidence="3" id="KW-1185">Reference proteome</keyword>
<evidence type="ECO:0000313" key="3">
    <source>
        <dbReference type="Proteomes" id="UP000253961"/>
    </source>
</evidence>
<dbReference type="Proteomes" id="UP000253961">
    <property type="component" value="Unassembled WGS sequence"/>
</dbReference>
<evidence type="ECO:0000313" key="2">
    <source>
        <dbReference type="EMBL" id="RDC58250.1"/>
    </source>
</evidence>
<keyword evidence="1" id="KW-0732">Signal</keyword>
<comment type="caution">
    <text evidence="2">The sequence shown here is derived from an EMBL/GenBank/DDBJ whole genome shotgun (WGS) entry which is preliminary data.</text>
</comment>
<feature type="signal peptide" evidence="1">
    <location>
        <begin position="1"/>
        <end position="20"/>
    </location>
</feature>
<proteinExistence type="predicted"/>
<dbReference type="RefSeq" id="WP_115401659.1">
    <property type="nucleotide sequence ID" value="NZ_QPKV01000002.1"/>
</dbReference>
<name>A0A369Q194_9SPHI</name>
<dbReference type="AlphaFoldDB" id="A0A369Q194"/>
<dbReference type="EMBL" id="QPKV01000002">
    <property type="protein sequence ID" value="RDC58250.1"/>
    <property type="molecule type" value="Genomic_DNA"/>
</dbReference>
<evidence type="ECO:0008006" key="4">
    <source>
        <dbReference type="Google" id="ProtNLM"/>
    </source>
</evidence>
<protein>
    <recommendedName>
        <fullName evidence="4">Lipoprotein</fullName>
    </recommendedName>
</protein>